<proteinExistence type="predicted"/>
<sequence length="108" mass="12508">MKTYTTLIMVLACLSATALGQLRCKTEADCPDDAPVCCGISPSYKYYFESRALVQPVLCMDPSWIPGQHRSAQIFKLSLQELQELYLARTREYYHYNNIIRDCNNIFW</sequence>
<keyword evidence="1" id="KW-0732">Signal</keyword>
<gene>
    <name evidence="2" type="ORF">ATEG_10182</name>
</gene>
<reference evidence="3" key="1">
    <citation type="submission" date="2005-09" db="EMBL/GenBank/DDBJ databases">
        <title>Annotation of the Aspergillus terreus NIH2624 genome.</title>
        <authorList>
            <person name="Birren B.W."/>
            <person name="Lander E.S."/>
            <person name="Galagan J.E."/>
            <person name="Nusbaum C."/>
            <person name="Devon K."/>
            <person name="Henn M."/>
            <person name="Ma L.-J."/>
            <person name="Jaffe D.B."/>
            <person name="Butler J."/>
            <person name="Alvarez P."/>
            <person name="Gnerre S."/>
            <person name="Grabherr M."/>
            <person name="Kleber M."/>
            <person name="Mauceli E.W."/>
            <person name="Brockman W."/>
            <person name="Rounsley S."/>
            <person name="Young S.K."/>
            <person name="LaButti K."/>
            <person name="Pushparaj V."/>
            <person name="DeCaprio D."/>
            <person name="Crawford M."/>
            <person name="Koehrsen M."/>
            <person name="Engels R."/>
            <person name="Montgomery P."/>
            <person name="Pearson M."/>
            <person name="Howarth C."/>
            <person name="Larson L."/>
            <person name="Luoma S."/>
            <person name="White J."/>
            <person name="Alvarado L."/>
            <person name="Kodira C.D."/>
            <person name="Zeng Q."/>
            <person name="Oleary S."/>
            <person name="Yandava C."/>
            <person name="Denning D.W."/>
            <person name="Nierman W.C."/>
            <person name="Milne T."/>
            <person name="Madden K."/>
        </authorList>
    </citation>
    <scope>NUCLEOTIDE SEQUENCE [LARGE SCALE GENOMIC DNA]</scope>
    <source>
        <strain evidence="3">NIH 2624 / FGSC A1156</strain>
    </source>
</reference>
<dbReference type="Proteomes" id="UP000007963">
    <property type="component" value="Unassembled WGS sequence"/>
</dbReference>
<evidence type="ECO:0000313" key="3">
    <source>
        <dbReference type="Proteomes" id="UP000007963"/>
    </source>
</evidence>
<feature type="signal peptide" evidence="1">
    <location>
        <begin position="1"/>
        <end position="20"/>
    </location>
</feature>
<feature type="chain" id="PRO_5004169939" evidence="1">
    <location>
        <begin position="21"/>
        <end position="108"/>
    </location>
</feature>
<dbReference type="GeneID" id="4319664"/>
<evidence type="ECO:0000313" key="2">
    <source>
        <dbReference type="EMBL" id="EAU29631.1"/>
    </source>
</evidence>
<dbReference type="RefSeq" id="XP_001209484.1">
    <property type="nucleotide sequence ID" value="XM_001209484.1"/>
</dbReference>
<evidence type="ECO:0000256" key="1">
    <source>
        <dbReference type="SAM" id="SignalP"/>
    </source>
</evidence>
<name>Q0C802_ASPTN</name>
<accession>Q0C802</accession>
<dbReference type="AlphaFoldDB" id="Q0C802"/>
<dbReference type="VEuPathDB" id="FungiDB:ATEG_10182"/>
<dbReference type="HOGENOM" id="CLU_2196396_0_0_1"/>
<organism evidence="2 3">
    <name type="scientific">Aspergillus terreus (strain NIH 2624 / FGSC A1156)</name>
    <dbReference type="NCBI Taxonomy" id="341663"/>
    <lineage>
        <taxon>Eukaryota</taxon>
        <taxon>Fungi</taxon>
        <taxon>Dikarya</taxon>
        <taxon>Ascomycota</taxon>
        <taxon>Pezizomycotina</taxon>
        <taxon>Eurotiomycetes</taxon>
        <taxon>Eurotiomycetidae</taxon>
        <taxon>Eurotiales</taxon>
        <taxon>Aspergillaceae</taxon>
        <taxon>Aspergillus</taxon>
        <taxon>Aspergillus subgen. Circumdati</taxon>
    </lineage>
</organism>
<protein>
    <submittedName>
        <fullName evidence="2">Uncharacterized protein</fullName>
    </submittedName>
</protein>
<dbReference type="EMBL" id="CH476609">
    <property type="protein sequence ID" value="EAU29631.1"/>
    <property type="molecule type" value="Genomic_DNA"/>
</dbReference>